<gene>
    <name evidence="6" type="ORF">IC776_16900</name>
</gene>
<dbReference type="Gene3D" id="1.20.120.1630">
    <property type="match status" value="1"/>
</dbReference>
<dbReference type="PANTHER" id="PTHR12714">
    <property type="entry name" value="PROTEIN-S ISOPRENYLCYSTEINE O-METHYLTRANSFERASE"/>
    <property type="match status" value="1"/>
</dbReference>
<dbReference type="AlphaFoldDB" id="A0A1Y3F5A8"/>
<feature type="transmembrane region" description="Helical" evidence="5">
    <location>
        <begin position="14"/>
        <end position="32"/>
    </location>
</feature>
<proteinExistence type="predicted"/>
<organism evidence="6 7">
    <name type="scientific">Acinetobacter seifertii</name>
    <dbReference type="NCBI Taxonomy" id="1530123"/>
    <lineage>
        <taxon>Bacteria</taxon>
        <taxon>Pseudomonadati</taxon>
        <taxon>Pseudomonadota</taxon>
        <taxon>Gammaproteobacteria</taxon>
        <taxon>Moraxellales</taxon>
        <taxon>Moraxellaceae</taxon>
        <taxon>Acinetobacter</taxon>
        <taxon>Acinetobacter calcoaceticus/baumannii complex</taxon>
    </lineage>
</organism>
<dbReference type="InterPro" id="IPR007318">
    <property type="entry name" value="Phopholipid_MeTrfase"/>
</dbReference>
<feature type="transmembrane region" description="Helical" evidence="5">
    <location>
        <begin position="88"/>
        <end position="117"/>
    </location>
</feature>
<dbReference type="GO" id="GO:0008168">
    <property type="term" value="F:methyltransferase activity"/>
    <property type="evidence" value="ECO:0007669"/>
    <property type="project" value="UniProtKB-KW"/>
</dbReference>
<sequence>MEMNILFSPRVRTVSSRVIGFVLAIILALSFSKWHFQAAFVEHILWVFGWLFVGIGVMGRIWCSLYISGFKNAKLVTDGPYSLCRNPLYLFSYLGGLGIMLITETFIFPILFTLYFFCYYHYVISQEEAFLSEKYGTAYTDYVKTIPRFLPSFQNFKEPDFYQVSPKHFRLFLTQVVWFIWIAALVQLFDELRSHGVLPSLFSWF</sequence>
<dbReference type="OrthoDB" id="9811969at2"/>
<dbReference type="PANTHER" id="PTHR12714:SF9">
    <property type="entry name" value="PROTEIN-S-ISOPRENYLCYSTEINE O-METHYLTRANSFERASE"/>
    <property type="match status" value="1"/>
</dbReference>
<dbReference type="GO" id="GO:0032259">
    <property type="term" value="P:methylation"/>
    <property type="evidence" value="ECO:0007669"/>
    <property type="project" value="UniProtKB-KW"/>
</dbReference>
<keyword evidence="6" id="KW-0489">Methyltransferase</keyword>
<feature type="transmembrane region" description="Helical" evidence="5">
    <location>
        <begin position="171"/>
        <end position="189"/>
    </location>
</feature>
<keyword evidence="3 5" id="KW-1133">Transmembrane helix</keyword>
<dbReference type="GO" id="GO:0012505">
    <property type="term" value="C:endomembrane system"/>
    <property type="evidence" value="ECO:0007669"/>
    <property type="project" value="UniProtKB-SubCell"/>
</dbReference>
<evidence type="ECO:0000256" key="1">
    <source>
        <dbReference type="ARBA" id="ARBA00004127"/>
    </source>
</evidence>
<reference evidence="7" key="1">
    <citation type="submission" date="2020-09" db="EMBL/GenBank/DDBJ databases">
        <title>Clinical and molecular characterization of Acinetobacter seifertii in Taiwan.</title>
        <authorList>
            <person name="Li L.-H."/>
            <person name="Yang Y.-S."/>
            <person name="Sun J.-R."/>
            <person name="Huang T.-W."/>
            <person name="Huang W.-C."/>
            <person name="Wang Y.-C."/>
            <person name="Kuo T.-H."/>
            <person name="Kuo S.-C."/>
            <person name="Chen T.-L."/>
        </authorList>
    </citation>
    <scope>NUCLEOTIDE SEQUENCE [LARGE SCALE GENOMIC DNA]</scope>
    <source>
        <strain evidence="7">AS39</strain>
    </source>
</reference>
<protein>
    <submittedName>
        <fullName evidence="6">Isoprenylcysteine carboxylmethyltransferase family protein</fullName>
    </submittedName>
</protein>
<name>A0A1Y3F5A8_9GAMM</name>
<accession>A0A1Y3F5A8</accession>
<keyword evidence="2 5" id="KW-0812">Transmembrane</keyword>
<dbReference type="Proteomes" id="UP000516666">
    <property type="component" value="Chromosome"/>
</dbReference>
<reference evidence="6 7" key="2">
    <citation type="submission" date="2020-09" db="EMBL/GenBank/DDBJ databases">
        <authorList>
            <person name="Chen F.-J."/>
            <person name="Lee Y.-T."/>
        </authorList>
    </citation>
    <scope>NUCLEOTIDE SEQUENCE [LARGE SCALE GENOMIC DNA]</scope>
    <source>
        <strain evidence="6 7">AS39</strain>
    </source>
</reference>
<evidence type="ECO:0000256" key="5">
    <source>
        <dbReference type="SAM" id="Phobius"/>
    </source>
</evidence>
<evidence type="ECO:0000256" key="3">
    <source>
        <dbReference type="ARBA" id="ARBA00022989"/>
    </source>
</evidence>
<dbReference type="Pfam" id="PF04191">
    <property type="entry name" value="PEMT"/>
    <property type="match status" value="1"/>
</dbReference>
<feature type="transmembrane region" description="Helical" evidence="5">
    <location>
        <begin position="44"/>
        <end position="68"/>
    </location>
</feature>
<evidence type="ECO:0000313" key="7">
    <source>
        <dbReference type="Proteomes" id="UP000516666"/>
    </source>
</evidence>
<dbReference type="RefSeq" id="WP_025467861.1">
    <property type="nucleotide sequence ID" value="NZ_APCT01000015.1"/>
</dbReference>
<keyword evidence="4 5" id="KW-0472">Membrane</keyword>
<dbReference type="EMBL" id="CP061646">
    <property type="protein sequence ID" value="QNX72068.1"/>
    <property type="molecule type" value="Genomic_DNA"/>
</dbReference>
<evidence type="ECO:0000313" key="6">
    <source>
        <dbReference type="EMBL" id="QNX72068.1"/>
    </source>
</evidence>
<comment type="subcellular location">
    <subcellularLocation>
        <location evidence="1">Endomembrane system</location>
        <topology evidence="1">Multi-pass membrane protein</topology>
    </subcellularLocation>
</comment>
<evidence type="ECO:0000256" key="2">
    <source>
        <dbReference type="ARBA" id="ARBA00022692"/>
    </source>
</evidence>
<evidence type="ECO:0000256" key="4">
    <source>
        <dbReference type="ARBA" id="ARBA00023136"/>
    </source>
</evidence>
<keyword evidence="6" id="KW-0808">Transferase</keyword>